<dbReference type="VEuPathDB" id="ToxoDB:TGPRC2_214740B"/>
<feature type="compositionally biased region" description="Basic and acidic residues" evidence="1">
    <location>
        <begin position="442"/>
        <end position="453"/>
    </location>
</feature>
<feature type="compositionally biased region" description="Basic and acidic residues" evidence="1">
    <location>
        <begin position="122"/>
        <end position="133"/>
    </location>
</feature>
<reference evidence="3" key="1">
    <citation type="submission" date="2016-03" db="EMBL/GenBank/DDBJ databases">
        <authorList>
            <person name="Sibley D."/>
            <person name="Venepally P."/>
            <person name="Karamycheva S."/>
            <person name="Hadjithomas M."/>
            <person name="Khan A."/>
            <person name="Brunk B."/>
            <person name="Roos D."/>
            <person name="Caler E."/>
            <person name="Lorenzi H."/>
        </authorList>
    </citation>
    <scope>NUCLEOTIDE SEQUENCE [LARGE SCALE GENOMIC DNA]</scope>
    <source>
        <strain evidence="3">TgCatPRC2</strain>
    </source>
</reference>
<evidence type="ECO:0000313" key="2">
    <source>
        <dbReference type="EMBL" id="KYK67972.1"/>
    </source>
</evidence>
<proteinExistence type="predicted"/>
<name>A0A151HF25_TOXGO</name>
<organism evidence="2 3">
    <name type="scientific">Toxoplasma gondii TgCatPRC2</name>
    <dbReference type="NCBI Taxonomy" id="1130821"/>
    <lineage>
        <taxon>Eukaryota</taxon>
        <taxon>Sar</taxon>
        <taxon>Alveolata</taxon>
        <taxon>Apicomplexa</taxon>
        <taxon>Conoidasida</taxon>
        <taxon>Coccidia</taxon>
        <taxon>Eucoccidiorida</taxon>
        <taxon>Eimeriorina</taxon>
        <taxon>Sarcocystidae</taxon>
        <taxon>Toxoplasma</taxon>
    </lineage>
</organism>
<protein>
    <submittedName>
        <fullName evidence="2">Putative retinitis pigmentosa 1-1-like protein</fullName>
    </submittedName>
</protein>
<feature type="non-terminal residue" evidence="2">
    <location>
        <position position="1"/>
    </location>
</feature>
<feature type="compositionally biased region" description="Low complexity" evidence="1">
    <location>
        <begin position="328"/>
        <end position="339"/>
    </location>
</feature>
<feature type="compositionally biased region" description="Basic and acidic residues" evidence="1">
    <location>
        <begin position="165"/>
        <end position="176"/>
    </location>
</feature>
<sequence>EAGASGEGARAAEVWRGGISPQNAPIFLRCRQEQLLHQMRKWRSAFPQPFDMEGSSFIPRNLREARVGGEGTGTKIESSRRLASLLVSASPVTDSSQPPPERLRFAGVGLESPAEAGALGARDGERDAVKQPDGEFVGGKVERKGELEAGSRRGEQGVVSHLQRLRAEGETSERGQLEGGFETHGQRRPECQEDSKRQEEHTERTGEQLFSQGSETPGFGVAEVPRVTEVKPEVETGTVNGENKSGGDVERSLKRKKKDRKKRRELSAESDGDVEHKGKKRGREQMRPPTSGGDASDAEGLSRGETDEQVEPKRKRKPRKEADLEPLSPSSVVRRSQVSTDPASPESCNRLSSSLPSGAPQGENLSREEKKKTKFAEASALECRKREKKFFVADSRSRGGEGMGPSSGSFILDANTPRIPRKKTRMLDDLEDEPVAGSVGGQEKRGTRPKSLEEVDPWLTGPAPQKFPESPQARIGDVSVGPTLSPRHGPQPSPPARALPQRPTPHPEFPPASQAAFPRFNRPGPAFGSDREGSQASRWGSGAQRAGRPGDPVSGEVGCQTLTSVGCP</sequence>
<dbReference type="Proteomes" id="UP000075225">
    <property type="component" value="Unassembled WGS sequence"/>
</dbReference>
<feature type="region of interest" description="Disordered" evidence="1">
    <location>
        <begin position="117"/>
        <end position="568"/>
    </location>
</feature>
<dbReference type="AlphaFoldDB" id="A0A151HF25"/>
<feature type="compositionally biased region" description="Basic and acidic residues" evidence="1">
    <location>
        <begin position="184"/>
        <end position="206"/>
    </location>
</feature>
<feature type="compositionally biased region" description="Basic and acidic residues" evidence="1">
    <location>
        <begin position="382"/>
        <end position="399"/>
    </location>
</feature>
<feature type="compositionally biased region" description="Basic residues" evidence="1">
    <location>
        <begin position="253"/>
        <end position="264"/>
    </location>
</feature>
<feature type="compositionally biased region" description="Basic and acidic residues" evidence="1">
    <location>
        <begin position="140"/>
        <end position="155"/>
    </location>
</feature>
<feature type="compositionally biased region" description="Pro residues" evidence="1">
    <location>
        <begin position="489"/>
        <end position="510"/>
    </location>
</feature>
<evidence type="ECO:0000256" key="1">
    <source>
        <dbReference type="SAM" id="MobiDB-lite"/>
    </source>
</evidence>
<dbReference type="OrthoDB" id="3214149at2759"/>
<gene>
    <name evidence="2" type="ORF">TGPRC2_214740B</name>
</gene>
<comment type="caution">
    <text evidence="2">The sequence shown here is derived from an EMBL/GenBank/DDBJ whole genome shotgun (WGS) entry which is preliminary data.</text>
</comment>
<feature type="compositionally biased region" description="Basic and acidic residues" evidence="1">
    <location>
        <begin position="300"/>
        <end position="312"/>
    </location>
</feature>
<dbReference type="EMBL" id="AHZP02001239">
    <property type="protein sequence ID" value="KYK67972.1"/>
    <property type="molecule type" value="Genomic_DNA"/>
</dbReference>
<feature type="non-terminal residue" evidence="2">
    <location>
        <position position="568"/>
    </location>
</feature>
<evidence type="ECO:0000313" key="3">
    <source>
        <dbReference type="Proteomes" id="UP000075225"/>
    </source>
</evidence>
<feature type="compositionally biased region" description="Basic and acidic residues" evidence="1">
    <location>
        <begin position="365"/>
        <end position="375"/>
    </location>
</feature>
<accession>A0A151HF25</accession>
<feature type="compositionally biased region" description="Polar residues" evidence="1">
    <location>
        <begin position="340"/>
        <end position="356"/>
    </location>
</feature>